<keyword evidence="5" id="KW-0809">Transit peptide</keyword>
<dbReference type="Pfam" id="PF20791">
    <property type="entry name" value="Acyl-ACP_TE_C"/>
    <property type="match status" value="1"/>
</dbReference>
<dbReference type="GO" id="GO:0016297">
    <property type="term" value="F:fatty acyl-[ACP] hydrolase activity"/>
    <property type="evidence" value="ECO:0007669"/>
    <property type="project" value="InterPro"/>
</dbReference>
<sequence>MLPVNHYINEFYLTAAEVNAQEEMPLSRLVTLIIDTATAHANSLGFGYAHMMETNTSWVLSRLSIDLRRMPGVNRKYMLVTWVDNVNRLYSDRMFELQDGQTGEVIGWAHTTWMAIDMDSRRPTDLLVHKALVDVIQSREFGGEKSGRLLPLRDDSEGYSYTFKVSDIDVNRHVTTRRYIDLITDLWSLDKYTECRVARFEIAFKHEARYAEEAIALKAPHQCPGDVYDTEIRVGDTACALARIEFVER</sequence>
<dbReference type="Proteomes" id="UP000297635">
    <property type="component" value="Unassembled WGS sequence"/>
</dbReference>
<comment type="similarity">
    <text evidence="1">Belongs to the acyl-ACP thioesterase family.</text>
</comment>
<organism evidence="10 11">
    <name type="scientific">Duncaniella freteri</name>
    <dbReference type="NCBI Taxonomy" id="2530391"/>
    <lineage>
        <taxon>Bacteria</taxon>
        <taxon>Pseudomonadati</taxon>
        <taxon>Bacteroidota</taxon>
        <taxon>Bacteroidia</taxon>
        <taxon>Bacteroidales</taxon>
        <taxon>Muribaculaceae</taxon>
        <taxon>Duncaniella</taxon>
    </lineage>
</organism>
<comment type="caution">
    <text evidence="10">The sequence shown here is derived from an EMBL/GenBank/DDBJ whole genome shotgun (WGS) entry which is preliminary data.</text>
</comment>
<evidence type="ECO:0008006" key="12">
    <source>
        <dbReference type="Google" id="ProtNLM"/>
    </source>
</evidence>
<keyword evidence="2" id="KW-0444">Lipid biosynthesis</keyword>
<keyword evidence="7" id="KW-0275">Fatty acid biosynthesis</keyword>
<dbReference type="Pfam" id="PF01643">
    <property type="entry name" value="Acyl-ACP_TE"/>
    <property type="match status" value="1"/>
</dbReference>
<dbReference type="PANTHER" id="PTHR31727:SF6">
    <property type="entry name" value="OLEOYL-ACYL CARRIER PROTEIN THIOESTERASE 1, CHLOROPLASTIC"/>
    <property type="match status" value="1"/>
</dbReference>
<keyword evidence="11" id="KW-1185">Reference proteome</keyword>
<evidence type="ECO:0000256" key="7">
    <source>
        <dbReference type="ARBA" id="ARBA00023160"/>
    </source>
</evidence>
<evidence type="ECO:0000313" key="10">
    <source>
        <dbReference type="EMBL" id="TGG39445.1"/>
    </source>
</evidence>
<evidence type="ECO:0000256" key="1">
    <source>
        <dbReference type="ARBA" id="ARBA00006500"/>
    </source>
</evidence>
<evidence type="ECO:0000256" key="2">
    <source>
        <dbReference type="ARBA" id="ARBA00022516"/>
    </source>
</evidence>
<dbReference type="PANTHER" id="PTHR31727">
    <property type="entry name" value="OLEOYL-ACYL CARRIER PROTEIN THIOESTERASE 1, CHLOROPLASTIC"/>
    <property type="match status" value="1"/>
</dbReference>
<dbReference type="GO" id="GO:0000036">
    <property type="term" value="F:acyl carrier activity"/>
    <property type="evidence" value="ECO:0007669"/>
    <property type="project" value="TreeGrafter"/>
</dbReference>
<keyword evidence="3" id="KW-0378">Hydrolase</keyword>
<dbReference type="AlphaFoldDB" id="A0A4Z0V6Q8"/>
<proteinExistence type="inferred from homology"/>
<dbReference type="EMBL" id="SJSA01000001">
    <property type="protein sequence ID" value="TGG39445.1"/>
    <property type="molecule type" value="Genomic_DNA"/>
</dbReference>
<reference evidence="10 11" key="1">
    <citation type="submission" date="2019-02" db="EMBL/GenBank/DDBJ databases">
        <title>Isolation and identification of novel species under the genus Muribaculum.</title>
        <authorList>
            <person name="Miyake S."/>
            <person name="Ding Y."/>
            <person name="Low A."/>
            <person name="Soh M."/>
            <person name="Seedorf H."/>
        </authorList>
    </citation>
    <scope>NUCLEOTIDE SEQUENCE [LARGE SCALE GENOMIC DNA]</scope>
    <source>
        <strain evidence="10 11">TLL-A3</strain>
    </source>
</reference>
<accession>A0A4Z0V6Q8</accession>
<evidence type="ECO:0000259" key="9">
    <source>
        <dbReference type="Pfam" id="PF20791"/>
    </source>
</evidence>
<evidence type="ECO:0000313" key="11">
    <source>
        <dbReference type="Proteomes" id="UP000297635"/>
    </source>
</evidence>
<dbReference type="InterPro" id="IPR029069">
    <property type="entry name" value="HotDog_dom_sf"/>
</dbReference>
<feature type="domain" description="Acyl-ACP thioesterase N-terminal hotdog" evidence="8">
    <location>
        <begin position="6"/>
        <end position="125"/>
    </location>
</feature>
<dbReference type="InterPro" id="IPR045023">
    <property type="entry name" value="FATA/B"/>
</dbReference>
<evidence type="ECO:0000256" key="3">
    <source>
        <dbReference type="ARBA" id="ARBA00022801"/>
    </source>
</evidence>
<feature type="domain" description="Acyl-ACP thioesterase-like C-terminal" evidence="9">
    <location>
        <begin position="156"/>
        <end position="218"/>
    </location>
</feature>
<dbReference type="Gene3D" id="3.10.129.10">
    <property type="entry name" value="Hotdog Thioesterase"/>
    <property type="match status" value="2"/>
</dbReference>
<gene>
    <name evidence="10" type="ORF">EZ315_01490</name>
</gene>
<evidence type="ECO:0000256" key="6">
    <source>
        <dbReference type="ARBA" id="ARBA00023098"/>
    </source>
</evidence>
<dbReference type="SUPFAM" id="SSF54637">
    <property type="entry name" value="Thioesterase/thiol ester dehydrase-isomerase"/>
    <property type="match status" value="2"/>
</dbReference>
<evidence type="ECO:0000256" key="4">
    <source>
        <dbReference type="ARBA" id="ARBA00022832"/>
    </source>
</evidence>
<name>A0A4Z0V6Q8_9BACT</name>
<evidence type="ECO:0000259" key="8">
    <source>
        <dbReference type="Pfam" id="PF01643"/>
    </source>
</evidence>
<dbReference type="InterPro" id="IPR049427">
    <property type="entry name" value="Acyl-ACP_TE_C"/>
</dbReference>
<keyword evidence="4" id="KW-0276">Fatty acid metabolism</keyword>
<evidence type="ECO:0000256" key="5">
    <source>
        <dbReference type="ARBA" id="ARBA00022946"/>
    </source>
</evidence>
<dbReference type="InterPro" id="IPR002864">
    <property type="entry name" value="Acyl-ACP_thioesterase_NHD"/>
</dbReference>
<keyword evidence="6" id="KW-0443">Lipid metabolism</keyword>
<protein>
    <recommendedName>
        <fullName evidence="12">Acyl-[acyl-carrier-protein] thioesterase</fullName>
    </recommendedName>
</protein>